<dbReference type="CDD" id="cd00077">
    <property type="entry name" value="HDc"/>
    <property type="match status" value="1"/>
</dbReference>
<proteinExistence type="predicted"/>
<dbReference type="Pfam" id="PF01966">
    <property type="entry name" value="HD"/>
    <property type="match status" value="1"/>
</dbReference>
<dbReference type="EMBL" id="SWFT01000107">
    <property type="protein sequence ID" value="KAA8900689.1"/>
    <property type="molecule type" value="Genomic_DNA"/>
</dbReference>
<evidence type="ECO:0000313" key="2">
    <source>
        <dbReference type="EMBL" id="KAA8900689.1"/>
    </source>
</evidence>
<dbReference type="AlphaFoldDB" id="A0A642UKG0"/>
<evidence type="ECO:0000259" key="1">
    <source>
        <dbReference type="PROSITE" id="PS51831"/>
    </source>
</evidence>
<dbReference type="OrthoDB" id="10033309at2759"/>
<dbReference type="OMA" id="QVEEYGW"/>
<evidence type="ECO:0000313" key="3">
    <source>
        <dbReference type="Proteomes" id="UP000449547"/>
    </source>
</evidence>
<dbReference type="NCBIfam" id="TIGR03401">
    <property type="entry name" value="cyanamide_fam"/>
    <property type="match status" value="1"/>
</dbReference>
<dbReference type="VEuPathDB" id="FungiDB:DIURU_003671"/>
<dbReference type="PROSITE" id="PS51831">
    <property type="entry name" value="HD"/>
    <property type="match status" value="1"/>
</dbReference>
<accession>A0A642UKG0</accession>
<organism evidence="2 3">
    <name type="scientific">Diutina rugosa</name>
    <name type="common">Yeast</name>
    <name type="synonym">Candida rugosa</name>
    <dbReference type="NCBI Taxonomy" id="5481"/>
    <lineage>
        <taxon>Eukaryota</taxon>
        <taxon>Fungi</taxon>
        <taxon>Dikarya</taxon>
        <taxon>Ascomycota</taxon>
        <taxon>Saccharomycotina</taxon>
        <taxon>Pichiomycetes</taxon>
        <taxon>Debaryomycetaceae</taxon>
        <taxon>Diutina</taxon>
    </lineage>
</organism>
<dbReference type="SMART" id="SM00471">
    <property type="entry name" value="HDc"/>
    <property type="match status" value="1"/>
</dbReference>
<name>A0A642UKG0_DIURU</name>
<sequence length="227" mass="25663">MSKYGFVAVPRDVKQAIPNPKSPTPHLDTDLPTTKLAKFITDYTKEKLPSETFNHSIRVYLYSKAIIADQFPQWNLDDEVLYVTAMLHDIGQIKECMDATKMSFEFYGGFLAHKLVTEHTGDRDYADAVCEAIIRHQDLGDSGFITTLGLIIQICTILDNVGLNPELIHKDTLDAVNKAYSRKGWLQCFAGSIDNENKHKPWGHTSKLGVDKFREDVLANKLAYEKL</sequence>
<dbReference type="Gene3D" id="1.10.3210.10">
    <property type="entry name" value="Hypothetical protein af1432"/>
    <property type="match status" value="1"/>
</dbReference>
<feature type="domain" description="HD" evidence="1">
    <location>
        <begin position="52"/>
        <end position="161"/>
    </location>
</feature>
<dbReference type="InterPro" id="IPR017771">
    <property type="entry name" value="Cyanamide_hydratase_HD"/>
</dbReference>
<dbReference type="Proteomes" id="UP000449547">
    <property type="component" value="Unassembled WGS sequence"/>
</dbReference>
<gene>
    <name evidence="2" type="ORF">DIURU_003671</name>
</gene>
<protein>
    <recommendedName>
        <fullName evidence="1">HD domain-containing protein</fullName>
    </recommendedName>
</protein>
<dbReference type="InterPro" id="IPR003607">
    <property type="entry name" value="HD/PDEase_dom"/>
</dbReference>
<dbReference type="PANTHER" id="PTHR35569:SF1">
    <property type="entry name" value="CYANAMIDE HYDRATASE DDI2-RELATED"/>
    <property type="match status" value="1"/>
</dbReference>
<dbReference type="RefSeq" id="XP_034011508.1">
    <property type="nucleotide sequence ID" value="XM_034156459.1"/>
</dbReference>
<reference evidence="2 3" key="1">
    <citation type="submission" date="2019-07" db="EMBL/GenBank/DDBJ databases">
        <title>Genome assembly of two rare yeast pathogens: Diutina rugosa and Trichomonascus ciferrii.</title>
        <authorList>
            <person name="Mixao V."/>
            <person name="Saus E."/>
            <person name="Hansen A."/>
            <person name="Lass-Flor C."/>
            <person name="Gabaldon T."/>
        </authorList>
    </citation>
    <scope>NUCLEOTIDE SEQUENCE [LARGE SCALE GENOMIC DNA]</scope>
    <source>
        <strain evidence="2 3">CBS 613</strain>
    </source>
</reference>
<dbReference type="SUPFAM" id="SSF109604">
    <property type="entry name" value="HD-domain/PDEase-like"/>
    <property type="match status" value="1"/>
</dbReference>
<dbReference type="PANTHER" id="PTHR35569">
    <property type="entry name" value="CYANAMIDE HYDRATASE DDI2-RELATED"/>
    <property type="match status" value="1"/>
</dbReference>
<comment type="caution">
    <text evidence="2">The sequence shown here is derived from an EMBL/GenBank/DDBJ whole genome shotgun (WGS) entry which is preliminary data.</text>
</comment>
<dbReference type="GeneID" id="54782322"/>
<dbReference type="InterPro" id="IPR006674">
    <property type="entry name" value="HD_domain"/>
</dbReference>
<keyword evidence="3" id="KW-1185">Reference proteome</keyword>